<organism evidence="3 4">
    <name type="scientific">Actinosynnema pretiosum</name>
    <dbReference type="NCBI Taxonomy" id="42197"/>
    <lineage>
        <taxon>Bacteria</taxon>
        <taxon>Bacillati</taxon>
        <taxon>Actinomycetota</taxon>
        <taxon>Actinomycetes</taxon>
        <taxon>Pseudonocardiales</taxon>
        <taxon>Pseudonocardiaceae</taxon>
        <taxon>Actinosynnema</taxon>
    </lineage>
</organism>
<name>A0A290ZBM1_9PSEU</name>
<evidence type="ECO:0000313" key="4">
    <source>
        <dbReference type="Proteomes" id="UP000218505"/>
    </source>
</evidence>
<feature type="chain" id="PRO_5012132041" description="DUF1996 domain-containing protein" evidence="1">
    <location>
        <begin position="19"/>
        <end position="303"/>
    </location>
</feature>
<keyword evidence="1" id="KW-0732">Signal</keyword>
<feature type="signal peptide" evidence="1">
    <location>
        <begin position="1"/>
        <end position="18"/>
    </location>
</feature>
<protein>
    <recommendedName>
        <fullName evidence="2">DUF1996 domain-containing protein</fullName>
    </recommendedName>
</protein>
<dbReference type="Proteomes" id="UP000218505">
    <property type="component" value="Chromosome"/>
</dbReference>
<sequence length="303" mass="32242">MRAIILGLALLLTLAACASDDRYLPIDEAPRVPPTPVVSADASTGTFTISCGRNEGRHLNADNVVISPGRPNGAHHTHEYVGNESTDYASTDSSLAASPTTCAHDDRSAYYWPVLRLTDTTGHDEHEPGGGVHGNTGEVLPPDEVVVTYRGNPAGHVLAMPAGLRLITGDPAAFTNGGGRARWGCAGVDRVTDRYPLCEPGSGVERTFEFPSCWDGRNTDSANHRGHAVFPLGGQVCPAGTFPVPALTVRVLYRVPEGRPYAIDSFPEQLRDPRTDHAMLVSALPRGLAERIRGCLNSGELCS</sequence>
<dbReference type="PANTHER" id="PTHR43662:SF3">
    <property type="entry name" value="DOMAIN PROTEIN, PUTATIVE (AFU_ORTHOLOGUE AFUA_6G11970)-RELATED"/>
    <property type="match status" value="1"/>
</dbReference>
<feature type="domain" description="DUF1996" evidence="2">
    <location>
        <begin position="65"/>
        <end position="256"/>
    </location>
</feature>
<reference evidence="3" key="1">
    <citation type="submission" date="2017-09" db="EMBL/GenBank/DDBJ databases">
        <title>Complete Genome Sequence of ansamitocin-producing Bacterium Actinosynnema pretiosum X47.</title>
        <authorList>
            <person name="Cao G."/>
            <person name="Zong G."/>
            <person name="Zhong C."/>
            <person name="Fu J."/>
        </authorList>
    </citation>
    <scope>NUCLEOTIDE SEQUENCE [LARGE SCALE GENOMIC DNA]</scope>
    <source>
        <strain evidence="3">X47</strain>
    </source>
</reference>
<accession>A0A290ZBM1</accession>
<dbReference type="AlphaFoldDB" id="A0A290ZBM1"/>
<keyword evidence="4" id="KW-1185">Reference proteome</keyword>
<dbReference type="RefSeq" id="WP_096496225.1">
    <property type="nucleotide sequence ID" value="NZ_CP023445.1"/>
</dbReference>
<dbReference type="KEGG" id="apre:CNX65_26750"/>
<evidence type="ECO:0000256" key="1">
    <source>
        <dbReference type="SAM" id="SignalP"/>
    </source>
</evidence>
<gene>
    <name evidence="3" type="ORF">CNX65_26750</name>
</gene>
<dbReference type="PANTHER" id="PTHR43662">
    <property type="match status" value="1"/>
</dbReference>
<proteinExistence type="predicted"/>
<evidence type="ECO:0000313" key="3">
    <source>
        <dbReference type="EMBL" id="ATE56430.1"/>
    </source>
</evidence>
<dbReference type="PROSITE" id="PS51257">
    <property type="entry name" value="PROKAR_LIPOPROTEIN"/>
    <property type="match status" value="1"/>
</dbReference>
<dbReference type="Pfam" id="PF09362">
    <property type="entry name" value="DUF1996"/>
    <property type="match status" value="1"/>
</dbReference>
<dbReference type="InterPro" id="IPR018535">
    <property type="entry name" value="DUF1996"/>
</dbReference>
<evidence type="ECO:0000259" key="2">
    <source>
        <dbReference type="Pfam" id="PF09362"/>
    </source>
</evidence>
<dbReference type="EMBL" id="CP023445">
    <property type="protein sequence ID" value="ATE56430.1"/>
    <property type="molecule type" value="Genomic_DNA"/>
</dbReference>